<dbReference type="InParanoid" id="A0A0M8K720"/>
<dbReference type="EMBL" id="BBZA01000029">
    <property type="protein sequence ID" value="GAP62052.1"/>
    <property type="molecule type" value="Genomic_DNA"/>
</dbReference>
<evidence type="ECO:0000313" key="3">
    <source>
        <dbReference type="Proteomes" id="UP000037784"/>
    </source>
</evidence>
<reference evidence="1 3" key="1">
    <citation type="journal article" date="2015" name="Genome Announc.">
        <title>Draft Genome Sequence of a Heterotrophic Facultative Anaerobic Thermophilic Bacterium, Ardenticatena maritima Strain 110ST.</title>
        <authorList>
            <person name="Kawaichi S."/>
            <person name="Yoshida T."/>
            <person name="Sako Y."/>
            <person name="Nakamura R."/>
        </authorList>
    </citation>
    <scope>NUCLEOTIDE SEQUENCE [LARGE SCALE GENOMIC DNA]</scope>
    <source>
        <strain evidence="1 3">110S</strain>
    </source>
</reference>
<dbReference type="EMBL" id="LGKN01000005">
    <property type="protein sequence ID" value="KPL87836.1"/>
    <property type="molecule type" value="Genomic_DNA"/>
</dbReference>
<gene>
    <name evidence="1" type="ORF">ARMA_0475</name>
    <name evidence="2" type="ORF">SE16_09805</name>
</gene>
<name>A0A0M8K720_9CHLR</name>
<reference evidence="2 4" key="2">
    <citation type="submission" date="2015-07" db="EMBL/GenBank/DDBJ databases">
        <title>Whole genome sequence of Ardenticatena maritima DSM 23922.</title>
        <authorList>
            <person name="Hemp J."/>
            <person name="Ward L.M."/>
            <person name="Pace L.A."/>
            <person name="Fischer W.W."/>
        </authorList>
    </citation>
    <scope>NUCLEOTIDE SEQUENCE [LARGE SCALE GENOMIC DNA]</scope>
    <source>
        <strain evidence="2 4">110S</strain>
    </source>
</reference>
<evidence type="ECO:0000313" key="1">
    <source>
        <dbReference type="EMBL" id="GAP62052.1"/>
    </source>
</evidence>
<evidence type="ECO:0000313" key="4">
    <source>
        <dbReference type="Proteomes" id="UP000050502"/>
    </source>
</evidence>
<dbReference type="OrthoDB" id="123228at2"/>
<evidence type="ECO:0000313" key="2">
    <source>
        <dbReference type="EMBL" id="KPL87836.1"/>
    </source>
</evidence>
<dbReference type="Proteomes" id="UP000037784">
    <property type="component" value="Unassembled WGS sequence"/>
</dbReference>
<accession>A0A0M8K720</accession>
<keyword evidence="3" id="KW-1185">Reference proteome</keyword>
<comment type="caution">
    <text evidence="1">The sequence shown here is derived from an EMBL/GenBank/DDBJ whole genome shotgun (WGS) entry which is preliminary data.</text>
</comment>
<sequence length="67" mass="7858">MAKERPLIEINQHALRVLYRELGIVDTVRFLKQFTTGFGNYTQERDEIFAGKTLTEIIQENKQQSET</sequence>
<dbReference type="AlphaFoldDB" id="A0A0M8K720"/>
<protein>
    <submittedName>
        <fullName evidence="1">Uncharacterized protein</fullName>
    </submittedName>
</protein>
<dbReference type="Proteomes" id="UP000050502">
    <property type="component" value="Unassembled WGS sequence"/>
</dbReference>
<proteinExistence type="predicted"/>
<dbReference type="RefSeq" id="WP_054491979.1">
    <property type="nucleotide sequence ID" value="NZ_BBZA01000029.1"/>
</dbReference>
<reference evidence="3" key="3">
    <citation type="submission" date="2015-08" db="EMBL/GenBank/DDBJ databases">
        <title>Draft Genome Sequence of a Heterotrophic Facultative Anaerobic Bacterium Ardenticatena maritima Strain 110S.</title>
        <authorList>
            <person name="Kawaichi S."/>
            <person name="Yoshida T."/>
            <person name="Sako Y."/>
            <person name="Nakamura R."/>
        </authorList>
    </citation>
    <scope>NUCLEOTIDE SEQUENCE [LARGE SCALE GENOMIC DNA]</scope>
    <source>
        <strain evidence="3">110S</strain>
    </source>
</reference>
<organism evidence="1 3">
    <name type="scientific">Ardenticatena maritima</name>
    <dbReference type="NCBI Taxonomy" id="872965"/>
    <lineage>
        <taxon>Bacteria</taxon>
        <taxon>Bacillati</taxon>
        <taxon>Chloroflexota</taxon>
        <taxon>Ardenticatenia</taxon>
        <taxon>Ardenticatenales</taxon>
        <taxon>Ardenticatenaceae</taxon>
        <taxon>Ardenticatena</taxon>
    </lineage>
</organism>